<organism evidence="1 2">
    <name type="scientific">Microvenator marinus</name>
    <dbReference type="NCBI Taxonomy" id="2600177"/>
    <lineage>
        <taxon>Bacteria</taxon>
        <taxon>Deltaproteobacteria</taxon>
        <taxon>Bradymonadales</taxon>
        <taxon>Microvenatoraceae</taxon>
        <taxon>Microvenator</taxon>
    </lineage>
</organism>
<protein>
    <submittedName>
        <fullName evidence="1">Tetratricopeptide repeat protein</fullName>
    </submittedName>
</protein>
<dbReference type="InterPro" id="IPR011990">
    <property type="entry name" value="TPR-like_helical_dom_sf"/>
</dbReference>
<dbReference type="AlphaFoldDB" id="A0A5B8XS04"/>
<dbReference type="InterPro" id="IPR019734">
    <property type="entry name" value="TPR_rpt"/>
</dbReference>
<dbReference type="OrthoDB" id="1551390at2"/>
<dbReference type="Gene3D" id="1.25.40.10">
    <property type="entry name" value="Tetratricopeptide repeat domain"/>
    <property type="match status" value="1"/>
</dbReference>
<dbReference type="KEGG" id="bbae:FRD01_06070"/>
<dbReference type="SUPFAM" id="SSF48452">
    <property type="entry name" value="TPR-like"/>
    <property type="match status" value="1"/>
</dbReference>
<keyword evidence="2" id="KW-1185">Reference proteome</keyword>
<evidence type="ECO:0000313" key="2">
    <source>
        <dbReference type="Proteomes" id="UP000321595"/>
    </source>
</evidence>
<dbReference type="SMART" id="SM00028">
    <property type="entry name" value="TPR"/>
    <property type="match status" value="3"/>
</dbReference>
<proteinExistence type="predicted"/>
<reference evidence="1 2" key="1">
    <citation type="submission" date="2019-08" db="EMBL/GenBank/DDBJ databases">
        <authorList>
            <person name="Liang Q."/>
        </authorList>
    </citation>
    <scope>NUCLEOTIDE SEQUENCE [LARGE SCALE GENOMIC DNA]</scope>
    <source>
        <strain evidence="1 2">V1718</strain>
    </source>
</reference>
<dbReference type="Pfam" id="PF13181">
    <property type="entry name" value="TPR_8"/>
    <property type="match status" value="1"/>
</dbReference>
<name>A0A5B8XS04_9DELT</name>
<accession>A0A5B8XS04</accession>
<sequence>MLGLQSVRTNWQFRPGARRIIPSVRRKVELPTMKKLPKSLYDRVKISLEKGNEFLDGDRSDRALEEFERALGFIPEPRDDYEVTYEVLAAIGDVHWFNEDFEKALETFESAQKIFGAAHQHYQPFLLLRIGQCCYELEDEERARTLLKMGLEAIGADLFEEEDPKYLELVS</sequence>
<dbReference type="EMBL" id="CP042467">
    <property type="protein sequence ID" value="QED26813.1"/>
    <property type="molecule type" value="Genomic_DNA"/>
</dbReference>
<dbReference type="Proteomes" id="UP000321595">
    <property type="component" value="Chromosome"/>
</dbReference>
<evidence type="ECO:0000313" key="1">
    <source>
        <dbReference type="EMBL" id="QED26813.1"/>
    </source>
</evidence>
<gene>
    <name evidence="1" type="ORF">FRD01_06070</name>
</gene>